<dbReference type="PANTHER" id="PTHR48111:SF1">
    <property type="entry name" value="TWO-COMPONENT RESPONSE REGULATOR ORR33"/>
    <property type="match status" value="1"/>
</dbReference>
<dbReference type="Pfam" id="PF13188">
    <property type="entry name" value="PAS_8"/>
    <property type="match status" value="1"/>
</dbReference>
<dbReference type="InterPro" id="IPR011006">
    <property type="entry name" value="CheY-like_superfamily"/>
</dbReference>
<proteinExistence type="predicted"/>
<organism evidence="9 10">
    <name type="scientific">Desulfonema magnum</name>
    <dbReference type="NCBI Taxonomy" id="45655"/>
    <lineage>
        <taxon>Bacteria</taxon>
        <taxon>Pseudomonadati</taxon>
        <taxon>Thermodesulfobacteriota</taxon>
        <taxon>Desulfobacteria</taxon>
        <taxon>Desulfobacterales</taxon>
        <taxon>Desulfococcaceae</taxon>
        <taxon>Desulfonema</taxon>
    </lineage>
</organism>
<dbReference type="InterPro" id="IPR000014">
    <property type="entry name" value="PAS"/>
</dbReference>
<dbReference type="GO" id="GO:0000156">
    <property type="term" value="F:phosphorelay response regulator activity"/>
    <property type="evidence" value="ECO:0007669"/>
    <property type="project" value="TreeGrafter"/>
</dbReference>
<keyword evidence="4" id="KW-0238">DNA-binding</keyword>
<dbReference type="AlphaFoldDB" id="A0A975GUN9"/>
<keyword evidence="5" id="KW-0804">Transcription</keyword>
<gene>
    <name evidence="9" type="ORF">dnm_092300</name>
</gene>
<feature type="modified residue" description="4-aspartylphosphate" evidence="6">
    <location>
        <position position="55"/>
    </location>
</feature>
<dbReference type="GO" id="GO:0032993">
    <property type="term" value="C:protein-DNA complex"/>
    <property type="evidence" value="ECO:0007669"/>
    <property type="project" value="TreeGrafter"/>
</dbReference>
<dbReference type="GO" id="GO:0005829">
    <property type="term" value="C:cytosol"/>
    <property type="evidence" value="ECO:0007669"/>
    <property type="project" value="TreeGrafter"/>
</dbReference>
<dbReference type="InterPro" id="IPR001789">
    <property type="entry name" value="Sig_transdc_resp-reg_receiver"/>
</dbReference>
<dbReference type="GO" id="GO:0016301">
    <property type="term" value="F:kinase activity"/>
    <property type="evidence" value="ECO:0007669"/>
    <property type="project" value="UniProtKB-KW"/>
</dbReference>
<name>A0A975GUN9_9BACT</name>
<feature type="domain" description="Response regulatory" evidence="8">
    <location>
        <begin position="7"/>
        <end position="122"/>
    </location>
</feature>
<evidence type="ECO:0000256" key="6">
    <source>
        <dbReference type="PROSITE-ProRule" id="PRU00169"/>
    </source>
</evidence>
<keyword evidence="9" id="KW-0418">Kinase</keyword>
<evidence type="ECO:0000256" key="2">
    <source>
        <dbReference type="ARBA" id="ARBA00023012"/>
    </source>
</evidence>
<dbReference type="GO" id="GO:0006355">
    <property type="term" value="P:regulation of DNA-templated transcription"/>
    <property type="evidence" value="ECO:0007669"/>
    <property type="project" value="TreeGrafter"/>
</dbReference>
<dbReference type="Gene3D" id="3.40.50.2300">
    <property type="match status" value="1"/>
</dbReference>
<protein>
    <submittedName>
        <fullName evidence="9">Two component system response regulator/histidine kinase, PAS domain-containing</fullName>
    </submittedName>
</protein>
<keyword evidence="10" id="KW-1185">Reference proteome</keyword>
<keyword evidence="7" id="KW-0175">Coiled coil</keyword>
<dbReference type="CDD" id="cd19920">
    <property type="entry name" value="REC_PA4781-like"/>
    <property type="match status" value="1"/>
</dbReference>
<evidence type="ECO:0000256" key="7">
    <source>
        <dbReference type="SAM" id="Coils"/>
    </source>
</evidence>
<dbReference type="InterPro" id="IPR039420">
    <property type="entry name" value="WalR-like"/>
</dbReference>
<evidence type="ECO:0000313" key="9">
    <source>
        <dbReference type="EMBL" id="QTA93133.1"/>
    </source>
</evidence>
<dbReference type="SMART" id="SM00448">
    <property type="entry name" value="REC"/>
    <property type="match status" value="1"/>
</dbReference>
<dbReference type="PROSITE" id="PS50110">
    <property type="entry name" value="RESPONSE_REGULATORY"/>
    <property type="match status" value="1"/>
</dbReference>
<keyword evidence="2" id="KW-0902">Two-component regulatory system</keyword>
<dbReference type="PANTHER" id="PTHR48111">
    <property type="entry name" value="REGULATOR OF RPOS"/>
    <property type="match status" value="1"/>
</dbReference>
<evidence type="ECO:0000256" key="4">
    <source>
        <dbReference type="ARBA" id="ARBA00023125"/>
    </source>
</evidence>
<sequence>MNSRKHTILLVDDAEIHLHTLVETLDDEYDLSVVLDGESALEHVSSYLPDIILLDILMPGMDGFEVCRRLKNDPAEKDIPVIFLTALGEMEDKTAGFEAGAVDYITKPFDPCEVRARVKTHLDLRDSHKELKKINVQLNNEIIERRQAEAALQKAADELEQRVEERTAELLKSNDQLRQKINEHTRTLASLTASEERYRLLTENVADGVYILAEEKLVFVNPAFAAMFAYSENRLIAVQ</sequence>
<reference evidence="9" key="1">
    <citation type="journal article" date="2021" name="Microb. Physiol.">
        <title>Proteogenomic Insights into the Physiology of Marine, Sulfate-Reducing, Filamentous Desulfonema limicola and Desulfonema magnum.</title>
        <authorList>
            <person name="Schnaars V."/>
            <person name="Wohlbrand L."/>
            <person name="Scheve S."/>
            <person name="Hinrichs C."/>
            <person name="Reinhardt R."/>
            <person name="Rabus R."/>
        </authorList>
    </citation>
    <scope>NUCLEOTIDE SEQUENCE</scope>
    <source>
        <strain evidence="9">4be13</strain>
    </source>
</reference>
<dbReference type="Pfam" id="PF00072">
    <property type="entry name" value="Response_reg"/>
    <property type="match status" value="1"/>
</dbReference>
<dbReference type="GO" id="GO:0000976">
    <property type="term" value="F:transcription cis-regulatory region binding"/>
    <property type="evidence" value="ECO:0007669"/>
    <property type="project" value="TreeGrafter"/>
</dbReference>
<dbReference type="NCBIfam" id="TIGR00229">
    <property type="entry name" value="sensory_box"/>
    <property type="match status" value="1"/>
</dbReference>
<evidence type="ECO:0000256" key="3">
    <source>
        <dbReference type="ARBA" id="ARBA00023015"/>
    </source>
</evidence>
<feature type="coiled-coil region" evidence="7">
    <location>
        <begin position="131"/>
        <end position="194"/>
    </location>
</feature>
<dbReference type="Proteomes" id="UP000663722">
    <property type="component" value="Chromosome"/>
</dbReference>
<accession>A0A975GUN9</accession>
<dbReference type="RefSeq" id="WP_207680208.1">
    <property type="nucleotide sequence ID" value="NZ_CP061800.1"/>
</dbReference>
<dbReference type="KEGG" id="dmm:dnm_092300"/>
<keyword evidence="3" id="KW-0805">Transcription regulation</keyword>
<dbReference type="EMBL" id="CP061800">
    <property type="protein sequence ID" value="QTA93133.1"/>
    <property type="molecule type" value="Genomic_DNA"/>
</dbReference>
<evidence type="ECO:0000256" key="1">
    <source>
        <dbReference type="ARBA" id="ARBA00022553"/>
    </source>
</evidence>
<keyword evidence="1 6" id="KW-0597">Phosphoprotein</keyword>
<dbReference type="SUPFAM" id="SSF52172">
    <property type="entry name" value="CheY-like"/>
    <property type="match status" value="1"/>
</dbReference>
<dbReference type="InterPro" id="IPR035965">
    <property type="entry name" value="PAS-like_dom_sf"/>
</dbReference>
<dbReference type="SUPFAM" id="SSF55785">
    <property type="entry name" value="PYP-like sensor domain (PAS domain)"/>
    <property type="match status" value="1"/>
</dbReference>
<dbReference type="Gene3D" id="3.30.450.20">
    <property type="entry name" value="PAS domain"/>
    <property type="match status" value="1"/>
</dbReference>
<evidence type="ECO:0000256" key="5">
    <source>
        <dbReference type="ARBA" id="ARBA00023163"/>
    </source>
</evidence>
<evidence type="ECO:0000259" key="8">
    <source>
        <dbReference type="PROSITE" id="PS50110"/>
    </source>
</evidence>
<keyword evidence="9" id="KW-0808">Transferase</keyword>
<evidence type="ECO:0000313" key="10">
    <source>
        <dbReference type="Proteomes" id="UP000663722"/>
    </source>
</evidence>